<dbReference type="AlphaFoldDB" id="W7Y4E3"/>
<evidence type="ECO:0000313" key="2">
    <source>
        <dbReference type="Proteomes" id="UP000019402"/>
    </source>
</evidence>
<proteinExistence type="predicted"/>
<accession>W7Y4E3</accession>
<name>W7Y4E3_9BACT</name>
<keyword evidence="2" id="KW-1185">Reference proteome</keyword>
<organism evidence="1 2">
    <name type="scientific">Saccharicrinis fermentans DSM 9555 = JCM 21142</name>
    <dbReference type="NCBI Taxonomy" id="869213"/>
    <lineage>
        <taxon>Bacteria</taxon>
        <taxon>Pseudomonadati</taxon>
        <taxon>Bacteroidota</taxon>
        <taxon>Bacteroidia</taxon>
        <taxon>Marinilabiliales</taxon>
        <taxon>Marinilabiliaceae</taxon>
        <taxon>Saccharicrinis</taxon>
    </lineage>
</organism>
<reference evidence="1 2" key="1">
    <citation type="journal article" date="2014" name="Genome Announc.">
        <title>Draft Genome Sequence of Cytophaga fermentans JCM 21142T, a Facultative Anaerobe Isolated from Marine Mud.</title>
        <authorList>
            <person name="Starns D."/>
            <person name="Oshima K."/>
            <person name="Suda W."/>
            <person name="Iino T."/>
            <person name="Yuki M."/>
            <person name="Inoue J."/>
            <person name="Kitamura K."/>
            <person name="Iida T."/>
            <person name="Darby A."/>
            <person name="Hattori M."/>
            <person name="Ohkuma M."/>
        </authorList>
    </citation>
    <scope>NUCLEOTIDE SEQUENCE [LARGE SCALE GENOMIC DNA]</scope>
    <source>
        <strain evidence="1 2">JCM 21142</strain>
    </source>
</reference>
<dbReference type="RefSeq" id="WP_027472285.1">
    <property type="nucleotide sequence ID" value="NZ_BAMD01000120.1"/>
</dbReference>
<dbReference type="InterPro" id="IPR019853">
    <property type="entry name" value="GldB-like"/>
</dbReference>
<dbReference type="OrthoDB" id="976022at2"/>
<protein>
    <submittedName>
        <fullName evidence="1">Gliding motility-associated lipoprotein GldB</fullName>
    </submittedName>
</protein>
<keyword evidence="1" id="KW-0449">Lipoprotein</keyword>
<comment type="caution">
    <text evidence="1">The sequence shown here is derived from an EMBL/GenBank/DDBJ whole genome shotgun (WGS) entry which is preliminary data.</text>
</comment>
<dbReference type="PROSITE" id="PS51257">
    <property type="entry name" value="PROKAR_LIPOPROTEIN"/>
    <property type="match status" value="1"/>
</dbReference>
<dbReference type="STRING" id="869213.GCA_000517085_02752"/>
<sequence length="339" mass="39854">MSTVFKRFEWLFCIALSITVFSCRDKNMYPDISNVTIDLNLIPIYQDIHGMDTLKVKEEIVPIIDKYPDFMKAFSYKIAKLGNPEAPDYSDRLYSFVTYPANKDIYEKSKEVFPDFHVFKRELETGFKYYKHYFPEISVPDVYLMISGFSQSIAVDSSWVGVSIEKYFGQDCKFYSWLGIPKYLRKGMVKEKMASDVLRAMALTNYPDTPEVDDLINNMIYRGKIRYFVQRMFPDIQDSLLFDYSKEQIRWCHSHEADMWASLVEWKHLFKEDRMLIQKYTGDAPFTSNFGNNSAPRAGEFLGYKIVDAYMRKNKNVTLKALMEETDGRKILAESHYRP</sequence>
<dbReference type="eggNOG" id="COG5504">
    <property type="taxonomic scope" value="Bacteria"/>
</dbReference>
<dbReference type="Pfam" id="PF25594">
    <property type="entry name" value="GldB_lipo"/>
    <property type="match status" value="1"/>
</dbReference>
<dbReference type="EMBL" id="BAMD01000120">
    <property type="protein sequence ID" value="GAF05765.1"/>
    <property type="molecule type" value="Genomic_DNA"/>
</dbReference>
<evidence type="ECO:0000313" key="1">
    <source>
        <dbReference type="EMBL" id="GAF05765.1"/>
    </source>
</evidence>
<gene>
    <name evidence="1" type="ORF">JCM21142_104517</name>
</gene>
<dbReference type="Proteomes" id="UP000019402">
    <property type="component" value="Unassembled WGS sequence"/>
</dbReference>